<dbReference type="AlphaFoldDB" id="A0A7J0GL23"/>
<dbReference type="InterPro" id="IPR013087">
    <property type="entry name" value="Znf_C2H2_type"/>
</dbReference>
<dbReference type="Proteomes" id="UP000585474">
    <property type="component" value="Unassembled WGS sequence"/>
</dbReference>
<feature type="domain" description="C2H2-type" evidence="3">
    <location>
        <begin position="27"/>
        <end position="54"/>
    </location>
</feature>
<dbReference type="GO" id="GO:0008270">
    <property type="term" value="F:zinc ion binding"/>
    <property type="evidence" value="ECO:0007669"/>
    <property type="project" value="UniProtKB-KW"/>
</dbReference>
<dbReference type="InterPro" id="IPR036236">
    <property type="entry name" value="Znf_C2H2_sf"/>
</dbReference>
<reference evidence="4 5" key="1">
    <citation type="submission" date="2019-07" db="EMBL/GenBank/DDBJ databases">
        <title>De Novo Assembly of kiwifruit Actinidia rufa.</title>
        <authorList>
            <person name="Sugita-Konishi S."/>
            <person name="Sato K."/>
            <person name="Mori E."/>
            <person name="Abe Y."/>
            <person name="Kisaki G."/>
            <person name="Hamano K."/>
            <person name="Suezawa K."/>
            <person name="Otani M."/>
            <person name="Fukuda T."/>
            <person name="Manabe T."/>
            <person name="Gomi K."/>
            <person name="Tabuchi M."/>
            <person name="Akimitsu K."/>
            <person name="Kataoka I."/>
        </authorList>
    </citation>
    <scope>NUCLEOTIDE SEQUENCE [LARGE SCALE GENOMIC DNA]</scope>
    <source>
        <strain evidence="5">cv. Fuchu</strain>
    </source>
</reference>
<evidence type="ECO:0000256" key="2">
    <source>
        <dbReference type="SAM" id="MobiDB-lite"/>
    </source>
</evidence>
<protein>
    <submittedName>
        <fullName evidence="4">Zinc finger protein 5</fullName>
    </submittedName>
</protein>
<dbReference type="GO" id="GO:0010090">
    <property type="term" value="P:trichome morphogenesis"/>
    <property type="evidence" value="ECO:0007669"/>
    <property type="project" value="InterPro"/>
</dbReference>
<dbReference type="GO" id="GO:0009736">
    <property type="term" value="P:cytokinin-activated signaling pathway"/>
    <property type="evidence" value="ECO:0007669"/>
    <property type="project" value="TreeGrafter"/>
</dbReference>
<dbReference type="PANTHER" id="PTHR46353">
    <property type="entry name" value="ZINC FINGER PROTEIN 5"/>
    <property type="match status" value="1"/>
</dbReference>
<keyword evidence="1" id="KW-0862">Zinc</keyword>
<proteinExistence type="predicted"/>
<dbReference type="InterPro" id="IPR044299">
    <property type="entry name" value="GIS3/ZFP5/ZFP6"/>
</dbReference>
<dbReference type="Gene3D" id="3.30.160.60">
    <property type="entry name" value="Classic Zinc Finger"/>
    <property type="match status" value="1"/>
</dbReference>
<keyword evidence="5" id="KW-1185">Reference proteome</keyword>
<dbReference type="GO" id="GO:0000976">
    <property type="term" value="F:transcription cis-regulatory region binding"/>
    <property type="evidence" value="ECO:0007669"/>
    <property type="project" value="TreeGrafter"/>
</dbReference>
<evidence type="ECO:0000259" key="3">
    <source>
        <dbReference type="PROSITE" id="PS50157"/>
    </source>
</evidence>
<dbReference type="PROSITE" id="PS50157">
    <property type="entry name" value="ZINC_FINGER_C2H2_2"/>
    <property type="match status" value="1"/>
</dbReference>
<evidence type="ECO:0000313" key="4">
    <source>
        <dbReference type="EMBL" id="GFZ11517.1"/>
    </source>
</evidence>
<keyword evidence="1" id="KW-0479">Metal-binding</keyword>
<feature type="region of interest" description="Disordered" evidence="2">
    <location>
        <begin position="84"/>
        <end position="143"/>
    </location>
</feature>
<dbReference type="GO" id="GO:0009740">
    <property type="term" value="P:gibberellic acid mediated signaling pathway"/>
    <property type="evidence" value="ECO:0007669"/>
    <property type="project" value="TreeGrafter"/>
</dbReference>
<dbReference type="SUPFAM" id="SSF57667">
    <property type="entry name" value="beta-beta-alpha zinc fingers"/>
    <property type="match status" value="1"/>
</dbReference>
<name>A0A7J0GL23_9ERIC</name>
<dbReference type="GO" id="GO:0003700">
    <property type="term" value="F:DNA-binding transcription factor activity"/>
    <property type="evidence" value="ECO:0007669"/>
    <property type="project" value="TreeGrafter"/>
</dbReference>
<comment type="caution">
    <text evidence="4">The sequence shown here is derived from an EMBL/GenBank/DDBJ whole genome shotgun (WGS) entry which is preliminary data.</text>
</comment>
<dbReference type="Pfam" id="PF13912">
    <property type="entry name" value="zf-C2H2_6"/>
    <property type="match status" value="1"/>
</dbReference>
<dbReference type="EMBL" id="BJWL01000022">
    <property type="protein sequence ID" value="GFZ11517.1"/>
    <property type="molecule type" value="Genomic_DNA"/>
</dbReference>
<dbReference type="OrthoDB" id="772256at2759"/>
<evidence type="ECO:0000256" key="1">
    <source>
        <dbReference type="PROSITE-ProRule" id="PRU00042"/>
    </source>
</evidence>
<dbReference type="PANTHER" id="PTHR46353:SF23">
    <property type="entry name" value="C2H2 ZINC FINGER-CONTAINING PROTEIN-RELATED"/>
    <property type="match status" value="1"/>
</dbReference>
<keyword evidence="1" id="KW-0863">Zinc-finger</keyword>
<accession>A0A7J0GL23</accession>
<feature type="compositionally biased region" description="Basic and acidic residues" evidence="2">
    <location>
        <begin position="131"/>
        <end position="143"/>
    </location>
</feature>
<organism evidence="4 5">
    <name type="scientific">Actinidia rufa</name>
    <dbReference type="NCBI Taxonomy" id="165716"/>
    <lineage>
        <taxon>Eukaryota</taxon>
        <taxon>Viridiplantae</taxon>
        <taxon>Streptophyta</taxon>
        <taxon>Embryophyta</taxon>
        <taxon>Tracheophyta</taxon>
        <taxon>Spermatophyta</taxon>
        <taxon>Magnoliopsida</taxon>
        <taxon>eudicotyledons</taxon>
        <taxon>Gunneridae</taxon>
        <taxon>Pentapetalae</taxon>
        <taxon>asterids</taxon>
        <taxon>Ericales</taxon>
        <taxon>Actinidiaceae</taxon>
        <taxon>Actinidia</taxon>
    </lineage>
</organism>
<dbReference type="PROSITE" id="PS00028">
    <property type="entry name" value="ZINC_FINGER_C2H2_1"/>
    <property type="match status" value="1"/>
</dbReference>
<gene>
    <name evidence="4" type="ORF">Acr_22g0009150</name>
</gene>
<evidence type="ECO:0000313" key="5">
    <source>
        <dbReference type="Proteomes" id="UP000585474"/>
    </source>
</evidence>
<sequence length="143" mass="16074">MKLFGFPVTACDESLVTEPQDGDSKRFECQYCNKGFANSQALGGHQNAHKKERQRAKLAHFDSHHHQRFRIAVPVHNPHIVRSRPLIHSSGGVRPPQVPPRSPHWVHVGGSHQRALVGPDDDDDDMGPSRSMRDDEVDVDLHL</sequence>
<dbReference type="GO" id="GO:0005634">
    <property type="term" value="C:nucleus"/>
    <property type="evidence" value="ECO:0007669"/>
    <property type="project" value="TreeGrafter"/>
</dbReference>